<dbReference type="EMBL" id="AYLO01000049">
    <property type="protein sequence ID" value="ESS72695.1"/>
    <property type="molecule type" value="Genomic_DNA"/>
</dbReference>
<dbReference type="InterPro" id="IPR023346">
    <property type="entry name" value="Lysozyme-like_dom_sf"/>
</dbReference>
<dbReference type="AlphaFoldDB" id="V5BHB5"/>
<dbReference type="STRING" id="1116472.MGMO_50c00110"/>
<protein>
    <recommendedName>
        <fullName evidence="3">Glycoside hydrolase family 19 catalytic domain-containing protein</fullName>
    </recommendedName>
</protein>
<dbReference type="RefSeq" id="WP_023494284.1">
    <property type="nucleotide sequence ID" value="NZ_AYLO01000049.1"/>
</dbReference>
<name>V5BHB5_9GAMM</name>
<evidence type="ECO:0008006" key="3">
    <source>
        <dbReference type="Google" id="ProtNLM"/>
    </source>
</evidence>
<proteinExistence type="predicted"/>
<dbReference type="Gene3D" id="1.10.530.10">
    <property type="match status" value="1"/>
</dbReference>
<dbReference type="PATRIC" id="fig|1116472.3.peg.1476"/>
<dbReference type="eggNOG" id="COG3179">
    <property type="taxonomic scope" value="Bacteria"/>
</dbReference>
<comment type="caution">
    <text evidence="1">The sequence shown here is derived from an EMBL/GenBank/DDBJ whole genome shotgun (WGS) entry which is preliminary data.</text>
</comment>
<dbReference type="SUPFAM" id="SSF53955">
    <property type="entry name" value="Lysozyme-like"/>
    <property type="match status" value="1"/>
</dbReference>
<sequence length="200" mass="22346">MIINHTAFFNGYRSAFGNIKQDMVTGIELLGRQMEADPEITDLRWAAYMLATVKHECANTWQPITERGNKAYCSKYEAGTAIGKRLGNTVMGDGWKYRGRGYVQITGRANYDKLSKALQLPADQNLVDYPDNALIPAVAYGIMSYGMRNGTFTGKKLHDYISGTTCDYKNARRIINGLDQCDLIKGYAEKFESILKASIS</sequence>
<dbReference type="Proteomes" id="UP000017842">
    <property type="component" value="Unassembled WGS sequence"/>
</dbReference>
<accession>V5BHB5</accession>
<reference evidence="1 2" key="1">
    <citation type="journal article" date="2013" name="Genome Announc.">
        <title>Draft Genome Sequence of the Methanotrophic Gammaproteobacterium Methyloglobulus morosus DSM 22980 Strain KoM1.</title>
        <authorList>
            <person name="Poehlein A."/>
            <person name="Deutzmann J.S."/>
            <person name="Daniel R."/>
            <person name="Simeonova D.D."/>
        </authorList>
    </citation>
    <scope>NUCLEOTIDE SEQUENCE [LARGE SCALE GENOMIC DNA]</scope>
    <source>
        <strain evidence="1 2">KoM1</strain>
    </source>
</reference>
<gene>
    <name evidence="1" type="ORF">MGMO_50c00110</name>
</gene>
<evidence type="ECO:0000313" key="2">
    <source>
        <dbReference type="Proteomes" id="UP000017842"/>
    </source>
</evidence>
<organism evidence="1 2">
    <name type="scientific">Methyloglobulus morosus KoM1</name>
    <dbReference type="NCBI Taxonomy" id="1116472"/>
    <lineage>
        <taxon>Bacteria</taxon>
        <taxon>Pseudomonadati</taxon>
        <taxon>Pseudomonadota</taxon>
        <taxon>Gammaproteobacteria</taxon>
        <taxon>Methylococcales</taxon>
        <taxon>Methylococcaceae</taxon>
        <taxon>Methyloglobulus</taxon>
    </lineage>
</organism>
<keyword evidence="2" id="KW-1185">Reference proteome</keyword>
<evidence type="ECO:0000313" key="1">
    <source>
        <dbReference type="EMBL" id="ESS72695.1"/>
    </source>
</evidence>